<feature type="region of interest" description="Disordered" evidence="3">
    <location>
        <begin position="1"/>
        <end position="82"/>
    </location>
</feature>
<dbReference type="GO" id="GO:0016787">
    <property type="term" value="F:hydrolase activity"/>
    <property type="evidence" value="ECO:0007669"/>
    <property type="project" value="UniProtKB-KW"/>
</dbReference>
<evidence type="ECO:0000313" key="4">
    <source>
        <dbReference type="EMBL" id="KAA2263740.1"/>
    </source>
</evidence>
<organism evidence="4 5">
    <name type="scientific">Solihabitans fulvus</name>
    <dbReference type="NCBI Taxonomy" id="1892852"/>
    <lineage>
        <taxon>Bacteria</taxon>
        <taxon>Bacillati</taxon>
        <taxon>Actinomycetota</taxon>
        <taxon>Actinomycetes</taxon>
        <taxon>Pseudonocardiales</taxon>
        <taxon>Pseudonocardiaceae</taxon>
        <taxon>Solihabitans</taxon>
    </lineage>
</organism>
<dbReference type="CDD" id="cd05830">
    <property type="entry name" value="Sortase_E"/>
    <property type="match status" value="1"/>
</dbReference>
<sequence>MPSRPPLGPPGRPPVLPPRARVPESPTEVIPRIEDEPEHGLYGGHGEYGDEDDPYYDHDYDHDEELDADEQPAPDVPADGPVRKTVRTVGELFITAGLVMLLFVIYEVYVTDWISAGKQADAAAELNKEWGSNTVGGDQQRSAHYSLADGQGFAKLYIPTFGPDYKFTIVEGTTDADLEIGPGHYKGTALPGQQGNFAVAGHRVGKGAPFNDLDLLNSCDAIVIETQTDWFVYRMLPKQDEIAGWAEGKGKAAKCATNKVQPLGAPYDKTVGQEIVLPTQGAVIAPVPYGQPPSAGQQAALLTLTTCHPQFSAKERLIVHAVLSRQIPKAQLKAGETPQELKER</sequence>
<evidence type="ECO:0000256" key="2">
    <source>
        <dbReference type="PIRSR" id="PIRSR605754-1"/>
    </source>
</evidence>
<feature type="compositionally biased region" description="Acidic residues" evidence="3">
    <location>
        <begin position="62"/>
        <end position="72"/>
    </location>
</feature>
<evidence type="ECO:0000256" key="3">
    <source>
        <dbReference type="SAM" id="MobiDB-lite"/>
    </source>
</evidence>
<reference evidence="4 5" key="2">
    <citation type="submission" date="2019-09" db="EMBL/GenBank/DDBJ databases">
        <authorList>
            <person name="Jin C."/>
        </authorList>
    </citation>
    <scope>NUCLEOTIDE SEQUENCE [LARGE SCALE GENOMIC DNA]</scope>
    <source>
        <strain evidence="4 5">AN110305</strain>
    </source>
</reference>
<dbReference type="NCBIfam" id="NF033747">
    <property type="entry name" value="class_E_sortase"/>
    <property type="match status" value="1"/>
</dbReference>
<gene>
    <name evidence="4" type="ORF">F0L68_09670</name>
</gene>
<dbReference type="InterPro" id="IPR023365">
    <property type="entry name" value="Sortase_dom-sf"/>
</dbReference>
<dbReference type="EMBL" id="VUOB01000015">
    <property type="protein sequence ID" value="KAA2263740.1"/>
    <property type="molecule type" value="Genomic_DNA"/>
</dbReference>
<accession>A0A5B2XLC8</accession>
<protein>
    <submittedName>
        <fullName evidence="4">Class E sortase</fullName>
    </submittedName>
</protein>
<reference evidence="4 5" key="1">
    <citation type="submission" date="2019-09" db="EMBL/GenBank/DDBJ databases">
        <title>Goodfellowia gen. nov., a new genus of the Pseudonocardineae related to Actinoalloteichus, containing Goodfellowia coeruleoviolacea gen. nov., comb. nov. gen. nov., comb. nov.</title>
        <authorList>
            <person name="Labeda D."/>
        </authorList>
    </citation>
    <scope>NUCLEOTIDE SEQUENCE [LARGE SCALE GENOMIC DNA]</scope>
    <source>
        <strain evidence="4 5">AN110305</strain>
    </source>
</reference>
<proteinExistence type="predicted"/>
<dbReference type="OrthoDB" id="5242879at2"/>
<keyword evidence="1" id="KW-0378">Hydrolase</keyword>
<evidence type="ECO:0000256" key="1">
    <source>
        <dbReference type="ARBA" id="ARBA00022801"/>
    </source>
</evidence>
<dbReference type="InterPro" id="IPR053465">
    <property type="entry name" value="Sortase_Class_E"/>
</dbReference>
<keyword evidence="5" id="KW-1185">Reference proteome</keyword>
<dbReference type="InterPro" id="IPR042003">
    <property type="entry name" value="Sortase_E"/>
</dbReference>
<dbReference type="InterPro" id="IPR005754">
    <property type="entry name" value="Sortase"/>
</dbReference>
<dbReference type="Proteomes" id="UP000323454">
    <property type="component" value="Unassembled WGS sequence"/>
</dbReference>
<feature type="compositionally biased region" description="Pro residues" evidence="3">
    <location>
        <begin position="1"/>
        <end position="17"/>
    </location>
</feature>
<dbReference type="RefSeq" id="WP_149849152.1">
    <property type="nucleotide sequence ID" value="NZ_VUOB01000015.1"/>
</dbReference>
<evidence type="ECO:0000313" key="5">
    <source>
        <dbReference type="Proteomes" id="UP000323454"/>
    </source>
</evidence>
<dbReference type="Pfam" id="PF04203">
    <property type="entry name" value="Sortase"/>
    <property type="match status" value="1"/>
</dbReference>
<feature type="active site" description="Acyl-thioester intermediate" evidence="2">
    <location>
        <position position="307"/>
    </location>
</feature>
<comment type="caution">
    <text evidence="4">The sequence shown here is derived from an EMBL/GenBank/DDBJ whole genome shotgun (WGS) entry which is preliminary data.</text>
</comment>
<dbReference type="Gene3D" id="2.40.260.10">
    <property type="entry name" value="Sortase"/>
    <property type="match status" value="1"/>
</dbReference>
<name>A0A5B2XLC8_9PSEU</name>
<feature type="active site" description="Proton donor/acceptor" evidence="2">
    <location>
        <position position="202"/>
    </location>
</feature>
<dbReference type="AlphaFoldDB" id="A0A5B2XLC8"/>
<dbReference type="SUPFAM" id="SSF63817">
    <property type="entry name" value="Sortase"/>
    <property type="match status" value="2"/>
</dbReference>